<dbReference type="InterPro" id="IPR050763">
    <property type="entry name" value="ABC_transporter_ATP-binding"/>
</dbReference>
<evidence type="ECO:0000313" key="7">
    <source>
        <dbReference type="EMBL" id="GGK75118.1"/>
    </source>
</evidence>
<reference evidence="7" key="1">
    <citation type="journal article" date="2014" name="Int. J. Syst. Evol. Microbiol.">
        <title>Complete genome sequence of Corynebacterium casei LMG S-19264T (=DSM 44701T), isolated from a smear-ripened cheese.</title>
        <authorList>
            <consortium name="US DOE Joint Genome Institute (JGI-PGF)"/>
            <person name="Walter F."/>
            <person name="Albersmeier A."/>
            <person name="Kalinowski J."/>
            <person name="Ruckert C."/>
        </authorList>
    </citation>
    <scope>NUCLEOTIDE SEQUENCE</scope>
    <source>
        <strain evidence="7">JCM 13064</strain>
    </source>
</reference>
<keyword evidence="3" id="KW-0547">Nucleotide-binding</keyword>
<evidence type="ECO:0000259" key="6">
    <source>
        <dbReference type="PROSITE" id="PS50893"/>
    </source>
</evidence>
<dbReference type="CDD" id="cd03230">
    <property type="entry name" value="ABC_DR_subfamily_A"/>
    <property type="match status" value="1"/>
</dbReference>
<gene>
    <name evidence="7" type="ORF">GCM10007964_17470</name>
</gene>
<dbReference type="InterPro" id="IPR003439">
    <property type="entry name" value="ABC_transporter-like_ATP-bd"/>
</dbReference>
<comment type="caution">
    <text evidence="7">The sequence shown here is derived from an EMBL/GenBank/DDBJ whole genome shotgun (WGS) entry which is preliminary data.</text>
</comment>
<dbReference type="SUPFAM" id="SSF52540">
    <property type="entry name" value="P-loop containing nucleoside triphosphate hydrolases"/>
    <property type="match status" value="1"/>
</dbReference>
<organism evidence="7 8">
    <name type="scientific">Sphaerisporangium melleum</name>
    <dbReference type="NCBI Taxonomy" id="321316"/>
    <lineage>
        <taxon>Bacteria</taxon>
        <taxon>Bacillati</taxon>
        <taxon>Actinomycetota</taxon>
        <taxon>Actinomycetes</taxon>
        <taxon>Streptosporangiales</taxon>
        <taxon>Streptosporangiaceae</taxon>
        <taxon>Sphaerisporangium</taxon>
    </lineage>
</organism>
<protein>
    <submittedName>
        <fullName evidence="7">ABC transporter ATP-binding protein</fullName>
    </submittedName>
</protein>
<proteinExistence type="predicted"/>
<keyword evidence="5" id="KW-0046">Antibiotic resistance</keyword>
<dbReference type="GO" id="GO:0005886">
    <property type="term" value="C:plasma membrane"/>
    <property type="evidence" value="ECO:0007669"/>
    <property type="project" value="UniProtKB-SubCell"/>
</dbReference>
<evidence type="ECO:0000256" key="1">
    <source>
        <dbReference type="ARBA" id="ARBA00004202"/>
    </source>
</evidence>
<dbReference type="Pfam" id="PF00005">
    <property type="entry name" value="ABC_tran"/>
    <property type="match status" value="1"/>
</dbReference>
<dbReference type="GO" id="GO:0016887">
    <property type="term" value="F:ATP hydrolysis activity"/>
    <property type="evidence" value="ECO:0007669"/>
    <property type="project" value="InterPro"/>
</dbReference>
<keyword evidence="8" id="KW-1185">Reference proteome</keyword>
<comment type="subcellular location">
    <subcellularLocation>
        <location evidence="1">Cell membrane</location>
        <topology evidence="1">Peripheral membrane protein</topology>
    </subcellularLocation>
</comment>
<dbReference type="InterPro" id="IPR027417">
    <property type="entry name" value="P-loop_NTPase"/>
</dbReference>
<evidence type="ECO:0000256" key="4">
    <source>
        <dbReference type="ARBA" id="ARBA00022840"/>
    </source>
</evidence>
<dbReference type="PANTHER" id="PTHR42711:SF17">
    <property type="entry name" value="ABC TRANSPORTER ATP-BINDING PROTEIN"/>
    <property type="match status" value="1"/>
</dbReference>
<keyword evidence="2" id="KW-0813">Transport</keyword>
<dbReference type="AlphaFoldDB" id="A0A917QY32"/>
<feature type="domain" description="ABC transporter" evidence="6">
    <location>
        <begin position="8"/>
        <end position="231"/>
    </location>
</feature>
<reference evidence="7" key="2">
    <citation type="submission" date="2020-09" db="EMBL/GenBank/DDBJ databases">
        <authorList>
            <person name="Sun Q."/>
            <person name="Ohkuma M."/>
        </authorList>
    </citation>
    <scope>NUCLEOTIDE SEQUENCE</scope>
    <source>
        <strain evidence="7">JCM 13064</strain>
    </source>
</reference>
<dbReference type="SMART" id="SM00382">
    <property type="entry name" value="AAA"/>
    <property type="match status" value="1"/>
</dbReference>
<dbReference type="EMBL" id="BMNT01000008">
    <property type="protein sequence ID" value="GGK75118.1"/>
    <property type="molecule type" value="Genomic_DNA"/>
</dbReference>
<evidence type="ECO:0000313" key="8">
    <source>
        <dbReference type="Proteomes" id="UP000645217"/>
    </source>
</evidence>
<dbReference type="PANTHER" id="PTHR42711">
    <property type="entry name" value="ABC TRANSPORTER ATP-BINDING PROTEIN"/>
    <property type="match status" value="1"/>
</dbReference>
<keyword evidence="4 7" id="KW-0067">ATP-binding</keyword>
<dbReference type="InterPro" id="IPR017871">
    <property type="entry name" value="ABC_transporter-like_CS"/>
</dbReference>
<evidence type="ECO:0000256" key="3">
    <source>
        <dbReference type="ARBA" id="ARBA00022741"/>
    </source>
</evidence>
<evidence type="ECO:0000256" key="2">
    <source>
        <dbReference type="ARBA" id="ARBA00022448"/>
    </source>
</evidence>
<dbReference type="GO" id="GO:0005524">
    <property type="term" value="F:ATP binding"/>
    <property type="evidence" value="ECO:0007669"/>
    <property type="project" value="UniProtKB-KW"/>
</dbReference>
<evidence type="ECO:0000256" key="5">
    <source>
        <dbReference type="ARBA" id="ARBA00023251"/>
    </source>
</evidence>
<dbReference type="InterPro" id="IPR003593">
    <property type="entry name" value="AAA+_ATPase"/>
</dbReference>
<accession>A0A917QY32</accession>
<name>A0A917QY32_9ACTN</name>
<dbReference type="Proteomes" id="UP000645217">
    <property type="component" value="Unassembled WGS sequence"/>
</dbReference>
<dbReference type="PROSITE" id="PS50893">
    <property type="entry name" value="ABC_TRANSPORTER_2"/>
    <property type="match status" value="1"/>
</dbReference>
<sequence>MTLDSPHVSIRDVAFSYGRLRALAGVNLEVRAGEVVALLGPNGAGKSTLTHVMLGLLAPQAGQVRLFGTRPQDAVARGQVGVMLQDTGLMRYVSVRELVGLVAAQYGRADRTEDILRDAGLADLGPRRIGRLSGGQRQRVKFALAIAGDPELLFLDEPTAALDVQSRHAFWQDILERAGRGRTIVFATHYIEEAEAYANRIIVLQEGRVVADGPARQIMTRVSDVTLRFSKREAREEELARLPGIVRVQGSPAEEGHWELVTADQDATLDALYGTGPSGVRGLEISRTSLEDVLLALTKETGH</sequence>
<dbReference type="GO" id="GO:0046677">
    <property type="term" value="P:response to antibiotic"/>
    <property type="evidence" value="ECO:0007669"/>
    <property type="project" value="UniProtKB-KW"/>
</dbReference>
<dbReference type="PROSITE" id="PS00211">
    <property type="entry name" value="ABC_TRANSPORTER_1"/>
    <property type="match status" value="1"/>
</dbReference>
<dbReference type="Gene3D" id="3.40.50.300">
    <property type="entry name" value="P-loop containing nucleotide triphosphate hydrolases"/>
    <property type="match status" value="1"/>
</dbReference>